<organism evidence="2 3">
    <name type="scientific">Neohortaea acidophila</name>
    <dbReference type="NCBI Taxonomy" id="245834"/>
    <lineage>
        <taxon>Eukaryota</taxon>
        <taxon>Fungi</taxon>
        <taxon>Dikarya</taxon>
        <taxon>Ascomycota</taxon>
        <taxon>Pezizomycotina</taxon>
        <taxon>Dothideomycetes</taxon>
        <taxon>Dothideomycetidae</taxon>
        <taxon>Mycosphaerellales</taxon>
        <taxon>Teratosphaeriaceae</taxon>
        <taxon>Neohortaea</taxon>
    </lineage>
</organism>
<dbReference type="OrthoDB" id="337038at2759"/>
<feature type="non-terminal residue" evidence="2">
    <location>
        <position position="1"/>
    </location>
</feature>
<dbReference type="PANTHER" id="PTHR10334">
    <property type="entry name" value="CYSTEINE-RICH SECRETORY PROTEIN-RELATED"/>
    <property type="match status" value="1"/>
</dbReference>
<dbReference type="Pfam" id="PF00188">
    <property type="entry name" value="CAP"/>
    <property type="match status" value="1"/>
</dbReference>
<sequence>SGADFSSAVLNSTNFFRARFLASPVQWDATLAQFAHKHAQGCLWEHSGGPYGENLAEGFATPALAVDAWAAEEKHYQYPDGGFSESTGHFTQLVWKNTTHVGCGAVNCGSGTGGDAAFGWYLVCEYAPAGN</sequence>
<accession>A0A6A6PMP4</accession>
<dbReference type="InterPro" id="IPR035940">
    <property type="entry name" value="CAP_sf"/>
</dbReference>
<protein>
    <submittedName>
        <fullName evidence="2">CAP domain-containing protein</fullName>
    </submittedName>
</protein>
<feature type="domain" description="SCP" evidence="1">
    <location>
        <begin position="4"/>
        <end position="131"/>
    </location>
</feature>
<dbReference type="InterPro" id="IPR018244">
    <property type="entry name" value="Allrgn_V5/Tpx1_CS"/>
</dbReference>
<dbReference type="InterPro" id="IPR014044">
    <property type="entry name" value="CAP_dom"/>
</dbReference>
<evidence type="ECO:0000313" key="3">
    <source>
        <dbReference type="Proteomes" id="UP000799767"/>
    </source>
</evidence>
<dbReference type="AlphaFoldDB" id="A0A6A6PMP4"/>
<dbReference type="InterPro" id="IPR001283">
    <property type="entry name" value="CRISP-related"/>
</dbReference>
<feature type="non-terminal residue" evidence="2">
    <location>
        <position position="131"/>
    </location>
</feature>
<dbReference type="GO" id="GO:0005576">
    <property type="term" value="C:extracellular region"/>
    <property type="evidence" value="ECO:0007669"/>
    <property type="project" value="InterPro"/>
</dbReference>
<proteinExistence type="predicted"/>
<dbReference type="PROSITE" id="PS01009">
    <property type="entry name" value="CRISP_1"/>
    <property type="match status" value="1"/>
</dbReference>
<reference evidence="2" key="1">
    <citation type="journal article" date="2020" name="Stud. Mycol.">
        <title>101 Dothideomycetes genomes: a test case for predicting lifestyles and emergence of pathogens.</title>
        <authorList>
            <person name="Haridas S."/>
            <person name="Albert R."/>
            <person name="Binder M."/>
            <person name="Bloem J."/>
            <person name="Labutti K."/>
            <person name="Salamov A."/>
            <person name="Andreopoulos B."/>
            <person name="Baker S."/>
            <person name="Barry K."/>
            <person name="Bills G."/>
            <person name="Bluhm B."/>
            <person name="Cannon C."/>
            <person name="Castanera R."/>
            <person name="Culley D."/>
            <person name="Daum C."/>
            <person name="Ezra D."/>
            <person name="Gonzalez J."/>
            <person name="Henrissat B."/>
            <person name="Kuo A."/>
            <person name="Liang C."/>
            <person name="Lipzen A."/>
            <person name="Lutzoni F."/>
            <person name="Magnuson J."/>
            <person name="Mondo S."/>
            <person name="Nolan M."/>
            <person name="Ohm R."/>
            <person name="Pangilinan J."/>
            <person name="Park H.-J."/>
            <person name="Ramirez L."/>
            <person name="Alfaro M."/>
            <person name="Sun H."/>
            <person name="Tritt A."/>
            <person name="Yoshinaga Y."/>
            <person name="Zwiers L.-H."/>
            <person name="Turgeon B."/>
            <person name="Goodwin S."/>
            <person name="Spatafora J."/>
            <person name="Crous P."/>
            <person name="Grigoriev I."/>
        </authorList>
    </citation>
    <scope>NUCLEOTIDE SEQUENCE</scope>
    <source>
        <strain evidence="2">CBS 113389</strain>
    </source>
</reference>
<dbReference type="EMBL" id="MU001639">
    <property type="protein sequence ID" value="KAF2480527.1"/>
    <property type="molecule type" value="Genomic_DNA"/>
</dbReference>
<dbReference type="Gene3D" id="3.40.33.10">
    <property type="entry name" value="CAP"/>
    <property type="match status" value="1"/>
</dbReference>
<dbReference type="SMART" id="SM00198">
    <property type="entry name" value="SCP"/>
    <property type="match status" value="1"/>
</dbReference>
<evidence type="ECO:0000313" key="2">
    <source>
        <dbReference type="EMBL" id="KAF2480527.1"/>
    </source>
</evidence>
<dbReference type="PRINTS" id="PR00837">
    <property type="entry name" value="V5TPXLIKE"/>
</dbReference>
<gene>
    <name evidence="2" type="ORF">BDY17DRAFT_228918</name>
</gene>
<dbReference type="RefSeq" id="XP_033587097.1">
    <property type="nucleotide sequence ID" value="XM_033730184.1"/>
</dbReference>
<evidence type="ECO:0000259" key="1">
    <source>
        <dbReference type="SMART" id="SM00198"/>
    </source>
</evidence>
<keyword evidence="3" id="KW-1185">Reference proteome</keyword>
<dbReference type="Proteomes" id="UP000799767">
    <property type="component" value="Unassembled WGS sequence"/>
</dbReference>
<dbReference type="SUPFAM" id="SSF55797">
    <property type="entry name" value="PR-1-like"/>
    <property type="match status" value="1"/>
</dbReference>
<dbReference type="GeneID" id="54471186"/>
<name>A0A6A6PMP4_9PEZI</name>